<reference evidence="2" key="1">
    <citation type="journal article" date="2020" name="Stud. Mycol.">
        <title>101 Dothideomycetes genomes: a test case for predicting lifestyles and emergence of pathogens.</title>
        <authorList>
            <person name="Haridas S."/>
            <person name="Albert R."/>
            <person name="Binder M."/>
            <person name="Bloem J."/>
            <person name="Labutti K."/>
            <person name="Salamov A."/>
            <person name="Andreopoulos B."/>
            <person name="Baker S."/>
            <person name="Barry K."/>
            <person name="Bills G."/>
            <person name="Bluhm B."/>
            <person name="Cannon C."/>
            <person name="Castanera R."/>
            <person name="Culley D."/>
            <person name="Daum C."/>
            <person name="Ezra D."/>
            <person name="Gonzalez J."/>
            <person name="Henrissat B."/>
            <person name="Kuo A."/>
            <person name="Liang C."/>
            <person name="Lipzen A."/>
            <person name="Lutzoni F."/>
            <person name="Magnuson J."/>
            <person name="Mondo S."/>
            <person name="Nolan M."/>
            <person name="Ohm R."/>
            <person name="Pangilinan J."/>
            <person name="Park H.-J."/>
            <person name="Ramirez L."/>
            <person name="Alfaro M."/>
            <person name="Sun H."/>
            <person name="Tritt A."/>
            <person name="Yoshinaga Y."/>
            <person name="Zwiers L.-H."/>
            <person name="Turgeon B."/>
            <person name="Goodwin S."/>
            <person name="Spatafora J."/>
            <person name="Crous P."/>
            <person name="Grigoriev I."/>
        </authorList>
    </citation>
    <scope>NUCLEOTIDE SEQUENCE</scope>
    <source>
        <strain evidence="2">HMLAC05119</strain>
    </source>
</reference>
<protein>
    <recommendedName>
        <fullName evidence="4">Secreted protein</fullName>
    </recommendedName>
</protein>
<keyword evidence="1" id="KW-0732">Signal</keyword>
<sequence>MQRYYFRPCHWYWSILLFSCREGCQAAFVHDHARLPQDDRCKADMWHNIPSDISFKRTSPLPTLHNSCRPTREILGTINETQRCEAVG</sequence>
<dbReference type="AlphaFoldDB" id="A0A6A5QEV2"/>
<proteinExistence type="predicted"/>
<feature type="signal peptide" evidence="1">
    <location>
        <begin position="1"/>
        <end position="26"/>
    </location>
</feature>
<dbReference type="EMBL" id="ML979139">
    <property type="protein sequence ID" value="KAF1913378.1"/>
    <property type="molecule type" value="Genomic_DNA"/>
</dbReference>
<organism evidence="2 3">
    <name type="scientific">Ampelomyces quisqualis</name>
    <name type="common">Powdery mildew agent</name>
    <dbReference type="NCBI Taxonomy" id="50730"/>
    <lineage>
        <taxon>Eukaryota</taxon>
        <taxon>Fungi</taxon>
        <taxon>Dikarya</taxon>
        <taxon>Ascomycota</taxon>
        <taxon>Pezizomycotina</taxon>
        <taxon>Dothideomycetes</taxon>
        <taxon>Pleosporomycetidae</taxon>
        <taxon>Pleosporales</taxon>
        <taxon>Pleosporineae</taxon>
        <taxon>Phaeosphaeriaceae</taxon>
        <taxon>Ampelomyces</taxon>
    </lineage>
</organism>
<dbReference type="Proteomes" id="UP000800096">
    <property type="component" value="Unassembled WGS sequence"/>
</dbReference>
<evidence type="ECO:0000313" key="2">
    <source>
        <dbReference type="EMBL" id="KAF1913378.1"/>
    </source>
</evidence>
<gene>
    <name evidence="2" type="ORF">BDU57DRAFT_522267</name>
</gene>
<keyword evidence="3" id="KW-1185">Reference proteome</keyword>
<evidence type="ECO:0000256" key="1">
    <source>
        <dbReference type="SAM" id="SignalP"/>
    </source>
</evidence>
<feature type="chain" id="PRO_5025577059" description="Secreted protein" evidence="1">
    <location>
        <begin position="27"/>
        <end position="88"/>
    </location>
</feature>
<name>A0A6A5QEV2_AMPQU</name>
<dbReference type="PROSITE" id="PS51257">
    <property type="entry name" value="PROKAR_LIPOPROTEIN"/>
    <property type="match status" value="1"/>
</dbReference>
<evidence type="ECO:0008006" key="4">
    <source>
        <dbReference type="Google" id="ProtNLM"/>
    </source>
</evidence>
<accession>A0A6A5QEV2</accession>
<evidence type="ECO:0000313" key="3">
    <source>
        <dbReference type="Proteomes" id="UP000800096"/>
    </source>
</evidence>